<dbReference type="InterPro" id="IPR000182">
    <property type="entry name" value="GNAT_dom"/>
</dbReference>
<organism evidence="4 5">
    <name type="scientific">Segnochrobactrum spirostomi</name>
    <dbReference type="NCBI Taxonomy" id="2608987"/>
    <lineage>
        <taxon>Bacteria</taxon>
        <taxon>Pseudomonadati</taxon>
        <taxon>Pseudomonadota</taxon>
        <taxon>Alphaproteobacteria</taxon>
        <taxon>Hyphomicrobiales</taxon>
        <taxon>Segnochrobactraceae</taxon>
        <taxon>Segnochrobactrum</taxon>
    </lineage>
</organism>
<evidence type="ECO:0000313" key="5">
    <source>
        <dbReference type="Proteomes" id="UP000332515"/>
    </source>
</evidence>
<dbReference type="InterPro" id="IPR016181">
    <property type="entry name" value="Acyl_CoA_acyltransferase"/>
</dbReference>
<proteinExistence type="predicted"/>
<dbReference type="EMBL" id="VWNA01000001">
    <property type="protein sequence ID" value="MQT12498.1"/>
    <property type="molecule type" value="Genomic_DNA"/>
</dbReference>
<keyword evidence="5" id="KW-1185">Reference proteome</keyword>
<dbReference type="Proteomes" id="UP000332515">
    <property type="component" value="Unassembled WGS sequence"/>
</dbReference>
<dbReference type="Gene3D" id="3.40.630.30">
    <property type="match status" value="1"/>
</dbReference>
<dbReference type="SUPFAM" id="SSF55729">
    <property type="entry name" value="Acyl-CoA N-acyltransferases (Nat)"/>
    <property type="match status" value="1"/>
</dbReference>
<evidence type="ECO:0000256" key="2">
    <source>
        <dbReference type="ARBA" id="ARBA00023315"/>
    </source>
</evidence>
<dbReference type="GO" id="GO:0016747">
    <property type="term" value="F:acyltransferase activity, transferring groups other than amino-acyl groups"/>
    <property type="evidence" value="ECO:0007669"/>
    <property type="project" value="InterPro"/>
</dbReference>
<dbReference type="PANTHER" id="PTHR43877:SF1">
    <property type="entry name" value="ACETYLTRANSFERASE"/>
    <property type="match status" value="1"/>
</dbReference>
<protein>
    <submittedName>
        <fullName evidence="4">GNAT family N-acetyltransferase</fullName>
    </submittedName>
</protein>
<name>A0A6A7Y2C4_9HYPH</name>
<dbReference type="CDD" id="cd04301">
    <property type="entry name" value="NAT_SF"/>
    <property type="match status" value="1"/>
</dbReference>
<evidence type="ECO:0000313" key="4">
    <source>
        <dbReference type="EMBL" id="MQT12498.1"/>
    </source>
</evidence>
<dbReference type="InterPro" id="IPR050832">
    <property type="entry name" value="Bact_Acetyltransf"/>
</dbReference>
<feature type="domain" description="N-acetyltransferase" evidence="3">
    <location>
        <begin position="1"/>
        <end position="153"/>
    </location>
</feature>
<evidence type="ECO:0000256" key="1">
    <source>
        <dbReference type="ARBA" id="ARBA00022679"/>
    </source>
</evidence>
<evidence type="ECO:0000259" key="3">
    <source>
        <dbReference type="PROSITE" id="PS51186"/>
    </source>
</evidence>
<reference evidence="4 5" key="1">
    <citation type="submission" date="2019-09" db="EMBL/GenBank/DDBJ databases">
        <title>Segnochrobactrum spirostomi gen. nov., sp. nov., isolated from the ciliate Spirostomum cf. yagiui and description of a novel family, Segnochrobactraceae fam. nov. within the order Rhizobiales of the class Alphaproteobacteria.</title>
        <authorList>
            <person name="Akter S."/>
            <person name="Shazib S.U.A."/>
            <person name="Shin M.K."/>
        </authorList>
    </citation>
    <scope>NUCLEOTIDE SEQUENCE [LARGE SCALE GENOMIC DNA]</scope>
    <source>
        <strain evidence="4 5">Sp-1</strain>
    </source>
</reference>
<dbReference type="AlphaFoldDB" id="A0A6A7Y2C4"/>
<keyword evidence="2" id="KW-0012">Acyltransferase</keyword>
<dbReference type="Pfam" id="PF00583">
    <property type="entry name" value="Acetyltransf_1"/>
    <property type="match status" value="1"/>
</dbReference>
<comment type="caution">
    <text evidence="4">The sequence shown here is derived from an EMBL/GenBank/DDBJ whole genome shotgun (WGS) entry which is preliminary data.</text>
</comment>
<dbReference type="PANTHER" id="PTHR43877">
    <property type="entry name" value="AMINOALKYLPHOSPHONATE N-ACETYLTRANSFERASE-RELATED-RELATED"/>
    <property type="match status" value="1"/>
</dbReference>
<dbReference type="RefSeq" id="WP_153479755.1">
    <property type="nucleotide sequence ID" value="NZ_VWNA01000001.1"/>
</dbReference>
<accession>A0A6A7Y2C4</accession>
<keyword evidence="1 4" id="KW-0808">Transferase</keyword>
<dbReference type="PROSITE" id="PS51186">
    <property type="entry name" value="GNAT"/>
    <property type="match status" value="1"/>
</dbReference>
<gene>
    <name evidence="4" type="ORF">F0357_07440</name>
</gene>
<sequence length="153" mass="17215">MIEIDDLADVPHHLDVVAERIWTAWWRDKGHGIERITTPLRESLERRSIPFTLVAHRNGTFCGTVSVIASDVAERPELTPWIAALWIEPDLRRRGLGAALLHHAVRRAAGFGTAQLYLYASDERRAFYEGRGWRALGIPAPEPEMTILTLAVA</sequence>